<keyword evidence="1" id="KW-0812">Transmembrane</keyword>
<dbReference type="STRING" id="454136.NIES2119_30390"/>
<dbReference type="Pfam" id="PF00535">
    <property type="entry name" value="Glycos_transf_2"/>
    <property type="match status" value="1"/>
</dbReference>
<feature type="transmembrane region" description="Helical" evidence="1">
    <location>
        <begin position="321"/>
        <end position="340"/>
    </location>
</feature>
<proteinExistence type="predicted"/>
<keyword evidence="1" id="KW-0472">Membrane</keyword>
<dbReference type="PANTHER" id="PTHR43646:SF3">
    <property type="entry name" value="SLR1566 PROTEIN"/>
    <property type="match status" value="1"/>
</dbReference>
<dbReference type="SUPFAM" id="SSF53448">
    <property type="entry name" value="Nucleotide-diphospho-sugar transferases"/>
    <property type="match status" value="1"/>
</dbReference>
<dbReference type="Gene3D" id="3.90.550.10">
    <property type="entry name" value="Spore Coat Polysaccharide Biosynthesis Protein SpsA, Chain A"/>
    <property type="match status" value="1"/>
</dbReference>
<evidence type="ECO:0000313" key="4">
    <source>
        <dbReference type="Proteomes" id="UP000185860"/>
    </source>
</evidence>
<comment type="caution">
    <text evidence="3">The sequence shown here is derived from an EMBL/GenBank/DDBJ whole genome shotgun (WGS) entry which is preliminary data.</text>
</comment>
<sequence length="390" mass="43379">MIEIGLGLTFLSLAIWIGLLAFRGQFWLCNQLLPVLSPESSGLKDYPAICAVIPARNEAEVIAFSLRSLFQQSYPGSFAIVLVDDNSTDNTATIAQELAKELNKTQQLHIVSGAPLPAGWSGKLWAMEQGIRYAETLDRLPDYFLLTDADIEHHSTNLYELVTKAKQENLDLVSLMVLLRCESFWEKLLIPAFVFFFQKLYPFPLVNNPKKAIAAAAGGCILINRETLTNIGGIARVKQALIDDCALAAAVKNPGKIWLGLTQSTRSLRPYPNLESIWDMVARTAYTQLNYSPFLLLGTVIGMTLVYLVPPMAVIGGLLMGNFLITLIGLITWLLMAIAYFPTIKLYNCSPIFAFCLPLIALLYNLMTIDSAWRHWRGKGGAWKGRVYRI</sequence>
<feature type="transmembrane region" description="Helical" evidence="1">
    <location>
        <begin position="352"/>
        <end position="369"/>
    </location>
</feature>
<accession>A0A1U7I3N3</accession>
<dbReference type="AlphaFoldDB" id="A0A1U7I3N3"/>
<dbReference type="NCBIfam" id="TIGR03469">
    <property type="entry name" value="HpnB"/>
    <property type="match status" value="1"/>
</dbReference>
<evidence type="ECO:0000259" key="2">
    <source>
        <dbReference type="Pfam" id="PF00535"/>
    </source>
</evidence>
<name>A0A1U7I3N3_9CYAN</name>
<dbReference type="Proteomes" id="UP000185860">
    <property type="component" value="Unassembled WGS sequence"/>
</dbReference>
<reference evidence="3 4" key="1">
    <citation type="submission" date="2016-11" db="EMBL/GenBank/DDBJ databases">
        <title>Draft Genome Sequences of Nine Cyanobacterial Strains from Diverse Habitats.</title>
        <authorList>
            <person name="Zhu T."/>
            <person name="Hou S."/>
            <person name="Lu X."/>
            <person name="Hess W.R."/>
        </authorList>
    </citation>
    <scope>NUCLEOTIDE SEQUENCE [LARGE SCALE GENOMIC DNA]</scope>
    <source>
        <strain evidence="3 4">IAM M-71</strain>
    </source>
</reference>
<dbReference type="InterPro" id="IPR029044">
    <property type="entry name" value="Nucleotide-diphossugar_trans"/>
</dbReference>
<keyword evidence="1" id="KW-1133">Transmembrane helix</keyword>
<feature type="transmembrane region" description="Helical" evidence="1">
    <location>
        <begin position="291"/>
        <end position="309"/>
    </location>
</feature>
<evidence type="ECO:0000313" key="3">
    <source>
        <dbReference type="EMBL" id="OKH30731.1"/>
    </source>
</evidence>
<feature type="domain" description="Glycosyltransferase 2-like" evidence="2">
    <location>
        <begin position="51"/>
        <end position="228"/>
    </location>
</feature>
<organism evidence="3 4">
    <name type="scientific">[Phormidium ambiguum] IAM M-71</name>
    <dbReference type="NCBI Taxonomy" id="454136"/>
    <lineage>
        <taxon>Bacteria</taxon>
        <taxon>Bacillati</taxon>
        <taxon>Cyanobacteriota</taxon>
        <taxon>Cyanophyceae</taxon>
        <taxon>Oscillatoriophycideae</taxon>
        <taxon>Aerosakkonematales</taxon>
        <taxon>Aerosakkonemataceae</taxon>
        <taxon>Floridanema</taxon>
    </lineage>
</organism>
<dbReference type="EMBL" id="MRCE01000060">
    <property type="protein sequence ID" value="OKH30731.1"/>
    <property type="molecule type" value="Genomic_DNA"/>
</dbReference>
<dbReference type="PANTHER" id="PTHR43646">
    <property type="entry name" value="GLYCOSYLTRANSFERASE"/>
    <property type="match status" value="1"/>
</dbReference>
<dbReference type="OrthoDB" id="9806525at2"/>
<keyword evidence="3" id="KW-0808">Transferase</keyword>
<dbReference type="InterPro" id="IPR001173">
    <property type="entry name" value="Glyco_trans_2-like"/>
</dbReference>
<protein>
    <submittedName>
        <fullName evidence="3">Glycosyl transferase family 2</fullName>
    </submittedName>
</protein>
<dbReference type="InterPro" id="IPR017832">
    <property type="entry name" value="Glyco_trans_2_hopen-assoc_HpnB"/>
</dbReference>
<gene>
    <name evidence="3" type="ORF">NIES2119_30390</name>
</gene>
<evidence type="ECO:0000256" key="1">
    <source>
        <dbReference type="SAM" id="Phobius"/>
    </source>
</evidence>
<dbReference type="GO" id="GO:0016740">
    <property type="term" value="F:transferase activity"/>
    <property type="evidence" value="ECO:0007669"/>
    <property type="project" value="UniProtKB-KW"/>
</dbReference>